<reference evidence="1" key="1">
    <citation type="submission" date="2021-03" db="EMBL/GenBank/DDBJ databases">
        <title>Evolutionary priming and transition to the ectomycorrhizal habit in an iconic lineage of mushroom-forming fungi: is preadaptation a requirement?</title>
        <authorList>
            <consortium name="DOE Joint Genome Institute"/>
            <person name="Looney B.P."/>
            <person name="Miyauchi S."/>
            <person name="Morin E."/>
            <person name="Drula E."/>
            <person name="Courty P.E."/>
            <person name="Chicoki N."/>
            <person name="Fauchery L."/>
            <person name="Kohler A."/>
            <person name="Kuo A."/>
            <person name="LaButti K."/>
            <person name="Pangilinan J."/>
            <person name="Lipzen A."/>
            <person name="Riley R."/>
            <person name="Andreopoulos W."/>
            <person name="He G."/>
            <person name="Johnson J."/>
            <person name="Barry K.W."/>
            <person name="Grigoriev I.V."/>
            <person name="Nagy L."/>
            <person name="Hibbett D."/>
            <person name="Henrissat B."/>
            <person name="Matheny P.B."/>
            <person name="Labbe J."/>
            <person name="Martin A.F."/>
        </authorList>
    </citation>
    <scope>NUCLEOTIDE SEQUENCE</scope>
    <source>
        <strain evidence="1">BPL698</strain>
    </source>
</reference>
<evidence type="ECO:0000313" key="2">
    <source>
        <dbReference type="Proteomes" id="UP001207468"/>
    </source>
</evidence>
<name>A0ACC0U546_9AGAM</name>
<evidence type="ECO:0000313" key="1">
    <source>
        <dbReference type="EMBL" id="KAI9463381.1"/>
    </source>
</evidence>
<dbReference type="Proteomes" id="UP001207468">
    <property type="component" value="Unassembled WGS sequence"/>
</dbReference>
<keyword evidence="2" id="KW-1185">Reference proteome</keyword>
<protein>
    <submittedName>
        <fullName evidence="1">Uncharacterized protein</fullName>
    </submittedName>
</protein>
<dbReference type="EMBL" id="JAGFNK010000158">
    <property type="protein sequence ID" value="KAI9463381.1"/>
    <property type="molecule type" value="Genomic_DNA"/>
</dbReference>
<organism evidence="1 2">
    <name type="scientific">Russula earlei</name>
    <dbReference type="NCBI Taxonomy" id="71964"/>
    <lineage>
        <taxon>Eukaryota</taxon>
        <taxon>Fungi</taxon>
        <taxon>Dikarya</taxon>
        <taxon>Basidiomycota</taxon>
        <taxon>Agaricomycotina</taxon>
        <taxon>Agaricomycetes</taxon>
        <taxon>Russulales</taxon>
        <taxon>Russulaceae</taxon>
        <taxon>Russula</taxon>
    </lineage>
</organism>
<accession>A0ACC0U546</accession>
<proteinExistence type="predicted"/>
<gene>
    <name evidence="1" type="ORF">F5148DRAFT_196751</name>
</gene>
<comment type="caution">
    <text evidence="1">The sequence shown here is derived from an EMBL/GenBank/DDBJ whole genome shotgun (WGS) entry which is preliminary data.</text>
</comment>
<sequence length="97" mass="10595">MDPVTAETLPKIFARPHGSPRHRHRERQALPEFAASQSGARDLASTVWNILDLDLDETASIINLVVDFIVLPTSASMDYASGANSHVLNAHRLAPPK</sequence>